<protein>
    <recommendedName>
        <fullName evidence="3">Amine oxidase domain-containing protein</fullName>
    </recommendedName>
</protein>
<dbReference type="EMBL" id="JBBXJM010000002">
    <property type="protein sequence ID" value="KAL1411629.1"/>
    <property type="molecule type" value="Genomic_DNA"/>
</dbReference>
<dbReference type="InterPro" id="IPR036188">
    <property type="entry name" value="FAD/NAD-bd_sf"/>
</dbReference>
<dbReference type="PANTHER" id="PTHR42923:SF17">
    <property type="entry name" value="AMINE OXIDASE DOMAIN-CONTAINING PROTEIN"/>
    <property type="match status" value="1"/>
</dbReference>
<proteinExistence type="predicted"/>
<dbReference type="RefSeq" id="XP_069211573.1">
    <property type="nucleotide sequence ID" value="XM_069351187.1"/>
</dbReference>
<comment type="caution">
    <text evidence="1">The sequence shown here is derived from an EMBL/GenBank/DDBJ whole genome shotgun (WGS) entry which is preliminary data.</text>
</comment>
<dbReference type="Gene3D" id="3.90.660.20">
    <property type="entry name" value="Protoporphyrinogen oxidase, mitochondrial, domain 2"/>
    <property type="match status" value="1"/>
</dbReference>
<organism evidence="1 2">
    <name type="scientific">Vanrija albida</name>
    <dbReference type="NCBI Taxonomy" id="181172"/>
    <lineage>
        <taxon>Eukaryota</taxon>
        <taxon>Fungi</taxon>
        <taxon>Dikarya</taxon>
        <taxon>Basidiomycota</taxon>
        <taxon>Agaricomycotina</taxon>
        <taxon>Tremellomycetes</taxon>
        <taxon>Trichosporonales</taxon>
        <taxon>Trichosporonaceae</taxon>
        <taxon>Vanrija</taxon>
    </lineage>
</organism>
<sequence>MRVAVVGTGVSGLSVVWILKKYSDHEVNAYERNAAPGPATLELSPDGKEVVKLDAYPLGVGVADAQARAFLADAGVPLAPAATSFSATRDGAPLPPAWPLTLADALSPRAWRLALDVARWELAGDDGADASGTILSYLAARGYSSAFWDDYLLPRVAGAFLAPTAAAAALLPAGEVLARLASARGPRLASARGPRLALSGAALTSAVSPVLPAYNLHTGARIAAISSHEHGVTLTEESGQRHGYDHVVLALPGAQALALLQAGGWASDAERRALSGTTAPGVARYAQVQGTHVDAWTTPPAYGGTHTGVALAPSFALRRGVALTLNPEDEGPPALARTLVSVPPVGAAAALAAVQNARRISYVGAHAHDVASALASAAAVLSDAPFRAAVPYPAAPALSPSATLTLRALRLAVALADAARRAAAPLFLVLGWPAALALAVVGRVAALLGLDSLHAAASKLRAEWA</sequence>
<dbReference type="Gene3D" id="1.10.3110.10">
    <property type="entry name" value="protoporphyrinogen ix oxidase, domain 3"/>
    <property type="match status" value="1"/>
</dbReference>
<dbReference type="GeneID" id="95983636"/>
<dbReference type="PANTHER" id="PTHR42923">
    <property type="entry name" value="PROTOPORPHYRINOGEN OXIDASE"/>
    <property type="match status" value="1"/>
</dbReference>
<evidence type="ECO:0008006" key="3">
    <source>
        <dbReference type="Google" id="ProtNLM"/>
    </source>
</evidence>
<reference evidence="1 2" key="1">
    <citation type="submission" date="2023-08" db="EMBL/GenBank/DDBJ databases">
        <title>Annotated Genome Sequence of Vanrija albida AlHP1.</title>
        <authorList>
            <person name="Herzog R."/>
        </authorList>
    </citation>
    <scope>NUCLEOTIDE SEQUENCE [LARGE SCALE GENOMIC DNA]</scope>
    <source>
        <strain evidence="1 2">AlHP1</strain>
    </source>
</reference>
<dbReference type="Gene3D" id="3.50.50.60">
    <property type="entry name" value="FAD/NAD(P)-binding domain"/>
    <property type="match status" value="1"/>
</dbReference>
<keyword evidence="2" id="KW-1185">Reference proteome</keyword>
<dbReference type="InterPro" id="IPR050464">
    <property type="entry name" value="Zeta_carotene_desat/Oxidored"/>
</dbReference>
<accession>A0ABR3QA81</accession>
<gene>
    <name evidence="1" type="ORF">Q8F55_002593</name>
</gene>
<name>A0ABR3QA81_9TREE</name>
<dbReference type="SUPFAM" id="SSF51905">
    <property type="entry name" value="FAD/NAD(P)-binding domain"/>
    <property type="match status" value="1"/>
</dbReference>
<evidence type="ECO:0000313" key="2">
    <source>
        <dbReference type="Proteomes" id="UP001565368"/>
    </source>
</evidence>
<evidence type="ECO:0000313" key="1">
    <source>
        <dbReference type="EMBL" id="KAL1411629.1"/>
    </source>
</evidence>
<dbReference type="Proteomes" id="UP001565368">
    <property type="component" value="Unassembled WGS sequence"/>
</dbReference>